<dbReference type="Proteomes" id="UP000007096">
    <property type="component" value="Chromosome"/>
</dbReference>
<sequence length="40" mass="4582">MKKALLTGIDFFITRTNKLIIAYTVLSLKQDIIFSEQGNH</sequence>
<evidence type="ECO:0000313" key="2">
    <source>
        <dbReference type="Proteomes" id="UP000007096"/>
    </source>
</evidence>
<organism evidence="1 2">
    <name type="scientific">Bacillus cereus (strain B4264)</name>
    <dbReference type="NCBI Taxonomy" id="405532"/>
    <lineage>
        <taxon>Bacteria</taxon>
        <taxon>Bacillati</taxon>
        <taxon>Bacillota</taxon>
        <taxon>Bacilli</taxon>
        <taxon>Bacillales</taxon>
        <taxon>Bacillaceae</taxon>
        <taxon>Bacillus</taxon>
        <taxon>Bacillus cereus group</taxon>
    </lineage>
</organism>
<dbReference type="HOGENOM" id="CLU_3284348_0_0_9"/>
<dbReference type="AlphaFoldDB" id="B7H8R6"/>
<gene>
    <name evidence="1" type="ordered locus">BCB4264_A3530</name>
</gene>
<name>B7H8R6_BACC4</name>
<dbReference type="KEGG" id="bcb:BCB4264_A3530"/>
<accession>B7H8R6</accession>
<proteinExistence type="predicted"/>
<evidence type="ECO:0000313" key="1">
    <source>
        <dbReference type="EMBL" id="ACK59678.1"/>
    </source>
</evidence>
<dbReference type="EMBL" id="CP001176">
    <property type="protein sequence ID" value="ACK59678.1"/>
    <property type="molecule type" value="Genomic_DNA"/>
</dbReference>
<reference evidence="1 2" key="1">
    <citation type="submission" date="2008-10" db="EMBL/GenBank/DDBJ databases">
        <title>Genome sequence of Bacillus cereus B4264.</title>
        <authorList>
            <person name="Dodson R.J."/>
            <person name="Durkin A.S."/>
            <person name="Rosovitz M.J."/>
            <person name="Rasko D.A."/>
            <person name="Hoffmaster A."/>
            <person name="Ravel J."/>
            <person name="Sutton G."/>
        </authorList>
    </citation>
    <scope>NUCLEOTIDE SEQUENCE [LARGE SCALE GENOMIC DNA]</scope>
    <source>
        <strain evidence="1 2">B4264</strain>
    </source>
</reference>
<protein>
    <submittedName>
        <fullName evidence="1">Uncharacterized protein</fullName>
    </submittedName>
</protein>